<organism evidence="5 6">
    <name type="scientific">Cymbomonas tetramitiformis</name>
    <dbReference type="NCBI Taxonomy" id="36881"/>
    <lineage>
        <taxon>Eukaryota</taxon>
        <taxon>Viridiplantae</taxon>
        <taxon>Chlorophyta</taxon>
        <taxon>Pyramimonadophyceae</taxon>
        <taxon>Pyramimonadales</taxon>
        <taxon>Pyramimonadaceae</taxon>
        <taxon>Cymbomonas</taxon>
    </lineage>
</organism>
<dbReference type="AlphaFoldDB" id="A0AAE0G4S4"/>
<evidence type="ECO:0000313" key="6">
    <source>
        <dbReference type="Proteomes" id="UP001190700"/>
    </source>
</evidence>
<feature type="compositionally biased region" description="Low complexity" evidence="3">
    <location>
        <begin position="114"/>
        <end position="124"/>
    </location>
</feature>
<accession>A0AAE0G4S4</accession>
<dbReference type="PANTHER" id="PTHR11913">
    <property type="entry name" value="COFILIN-RELATED"/>
    <property type="match status" value="1"/>
</dbReference>
<protein>
    <recommendedName>
        <fullName evidence="4">ADF-H domain-containing protein</fullName>
    </recommendedName>
</protein>
<dbReference type="PROSITE" id="PS51263">
    <property type="entry name" value="ADF_H"/>
    <property type="match status" value="1"/>
</dbReference>
<dbReference type="GO" id="GO:0030042">
    <property type="term" value="P:actin filament depolymerization"/>
    <property type="evidence" value="ECO:0007669"/>
    <property type="project" value="InterPro"/>
</dbReference>
<feature type="domain" description="ADF-H" evidence="4">
    <location>
        <begin position="179"/>
        <end position="263"/>
    </location>
</feature>
<comment type="similarity">
    <text evidence="1">Belongs to the actin-binding proteins ADF family.</text>
</comment>
<gene>
    <name evidence="5" type="ORF">CYMTET_20103</name>
</gene>
<comment type="caution">
    <text evidence="5">The sequence shown here is derived from an EMBL/GenBank/DDBJ whole genome shotgun (WGS) entry which is preliminary data.</text>
</comment>
<dbReference type="Pfam" id="PF00241">
    <property type="entry name" value="Cofilin_ADF"/>
    <property type="match status" value="1"/>
</dbReference>
<feature type="compositionally biased region" description="Low complexity" evidence="3">
    <location>
        <begin position="79"/>
        <end position="97"/>
    </location>
</feature>
<keyword evidence="6" id="KW-1185">Reference proteome</keyword>
<dbReference type="InterPro" id="IPR017904">
    <property type="entry name" value="ADF/Cofilin"/>
</dbReference>
<reference evidence="5 6" key="1">
    <citation type="journal article" date="2015" name="Genome Biol. Evol.">
        <title>Comparative Genomics of a Bacterivorous Green Alga Reveals Evolutionary Causalities and Consequences of Phago-Mixotrophic Mode of Nutrition.</title>
        <authorList>
            <person name="Burns J.A."/>
            <person name="Paasch A."/>
            <person name="Narechania A."/>
            <person name="Kim E."/>
        </authorList>
    </citation>
    <scope>NUCLEOTIDE SEQUENCE [LARGE SCALE GENOMIC DNA]</scope>
    <source>
        <strain evidence="5 6">PLY_AMNH</strain>
    </source>
</reference>
<dbReference type="SUPFAM" id="SSF55753">
    <property type="entry name" value="Actin depolymerizing proteins"/>
    <property type="match status" value="1"/>
</dbReference>
<feature type="compositionally biased region" description="Polar residues" evidence="3">
    <location>
        <begin position="137"/>
        <end position="147"/>
    </location>
</feature>
<evidence type="ECO:0000256" key="2">
    <source>
        <dbReference type="ARBA" id="ARBA00023203"/>
    </source>
</evidence>
<evidence type="ECO:0000256" key="1">
    <source>
        <dbReference type="ARBA" id="ARBA00006844"/>
    </source>
</evidence>
<dbReference type="GO" id="GO:0015629">
    <property type="term" value="C:actin cytoskeleton"/>
    <property type="evidence" value="ECO:0007669"/>
    <property type="project" value="InterPro"/>
</dbReference>
<dbReference type="InterPro" id="IPR029006">
    <property type="entry name" value="ADF-H/Gelsolin-like_dom_sf"/>
</dbReference>
<dbReference type="GO" id="GO:0003779">
    <property type="term" value="F:actin binding"/>
    <property type="evidence" value="ECO:0007669"/>
    <property type="project" value="UniProtKB-KW"/>
</dbReference>
<feature type="compositionally biased region" description="Pro residues" evidence="3">
    <location>
        <begin position="98"/>
        <end position="113"/>
    </location>
</feature>
<evidence type="ECO:0000313" key="5">
    <source>
        <dbReference type="EMBL" id="KAK3271556.1"/>
    </source>
</evidence>
<dbReference type="Gene3D" id="3.40.20.10">
    <property type="entry name" value="Severin"/>
    <property type="match status" value="1"/>
</dbReference>
<dbReference type="Proteomes" id="UP001190700">
    <property type="component" value="Unassembled WGS sequence"/>
</dbReference>
<keyword evidence="2" id="KW-0009">Actin-binding</keyword>
<name>A0AAE0G4S4_9CHLO</name>
<sequence>MDSLQQTKAALDAGLLDAADFEAVKAAFVKAQQIKAGIEANLLSADDAQLSKDTFLKCIVSSEKNVVVSFNVNSEQDTPPETEVATTSAEAVEEPIASAPPPAAAPTAAPAPAPAAAVTPVQEPTPAPVKTEVIRSGSVSRSPTASRGSKFGVSYRIQMLCTTDKSGNSVLIFAQRSVSGYAVSDDCVATYKQLVTKSAYSYLIFKLNEEAGTVIVGEQGQKGDTFGDFVEALPDGDPRYAVFDYAYTNDDGCKFNKILFIMW</sequence>
<proteinExistence type="inferred from homology"/>
<dbReference type="InterPro" id="IPR002108">
    <property type="entry name" value="ADF-H"/>
</dbReference>
<dbReference type="EMBL" id="LGRX02009611">
    <property type="protein sequence ID" value="KAK3271556.1"/>
    <property type="molecule type" value="Genomic_DNA"/>
</dbReference>
<feature type="region of interest" description="Disordered" evidence="3">
    <location>
        <begin position="74"/>
        <end position="148"/>
    </location>
</feature>
<evidence type="ECO:0000256" key="3">
    <source>
        <dbReference type="SAM" id="MobiDB-lite"/>
    </source>
</evidence>
<evidence type="ECO:0000259" key="4">
    <source>
        <dbReference type="PROSITE" id="PS51263"/>
    </source>
</evidence>